<feature type="domain" description="Major facilitator superfamily (MFS) profile" evidence="9">
    <location>
        <begin position="2"/>
        <end position="436"/>
    </location>
</feature>
<keyword evidence="7 8" id="KW-0472">Membrane</keyword>
<gene>
    <name evidence="10" type="ORF">WA026_009139</name>
</gene>
<dbReference type="PANTHER" id="PTHR48021">
    <property type="match status" value="1"/>
</dbReference>
<keyword evidence="11" id="KW-1185">Reference proteome</keyword>
<keyword evidence="3" id="KW-1003">Cell membrane</keyword>
<dbReference type="InterPro" id="IPR020846">
    <property type="entry name" value="MFS_dom"/>
</dbReference>
<dbReference type="GO" id="GO:0005886">
    <property type="term" value="C:plasma membrane"/>
    <property type="evidence" value="ECO:0007669"/>
    <property type="project" value="UniProtKB-SubCell"/>
</dbReference>
<dbReference type="Pfam" id="PF00083">
    <property type="entry name" value="Sugar_tr"/>
    <property type="match status" value="1"/>
</dbReference>
<evidence type="ECO:0000256" key="7">
    <source>
        <dbReference type="ARBA" id="ARBA00023136"/>
    </source>
</evidence>
<feature type="transmembrane region" description="Helical" evidence="8">
    <location>
        <begin position="345"/>
        <end position="370"/>
    </location>
</feature>
<dbReference type="FunFam" id="1.20.1250.20:FF:000218">
    <property type="entry name" value="facilitated trehalose transporter Tret1"/>
    <property type="match status" value="1"/>
</dbReference>
<feature type="transmembrane region" description="Helical" evidence="8">
    <location>
        <begin position="285"/>
        <end position="303"/>
    </location>
</feature>
<evidence type="ECO:0000313" key="10">
    <source>
        <dbReference type="EMBL" id="KAK9884900.1"/>
    </source>
</evidence>
<feature type="transmembrane region" description="Helical" evidence="8">
    <location>
        <begin position="312"/>
        <end position="333"/>
    </location>
</feature>
<evidence type="ECO:0000313" key="11">
    <source>
        <dbReference type="Proteomes" id="UP001431783"/>
    </source>
</evidence>
<dbReference type="PANTHER" id="PTHR48021:SF47">
    <property type="entry name" value="GH17672P"/>
    <property type="match status" value="1"/>
</dbReference>
<dbReference type="InterPro" id="IPR050549">
    <property type="entry name" value="MFS_Trehalose_Transporter"/>
</dbReference>
<protein>
    <recommendedName>
        <fullName evidence="9">Major facilitator superfamily (MFS) profile domain-containing protein</fullName>
    </recommendedName>
</protein>
<evidence type="ECO:0000259" key="9">
    <source>
        <dbReference type="PROSITE" id="PS50850"/>
    </source>
</evidence>
<dbReference type="AlphaFoldDB" id="A0AAW1UY46"/>
<evidence type="ECO:0000256" key="4">
    <source>
        <dbReference type="ARBA" id="ARBA00022597"/>
    </source>
</evidence>
<dbReference type="Proteomes" id="UP001431783">
    <property type="component" value="Unassembled WGS sequence"/>
</dbReference>
<feature type="transmembrane region" description="Helical" evidence="8">
    <location>
        <begin position="164"/>
        <end position="186"/>
    </location>
</feature>
<dbReference type="SUPFAM" id="SSF103473">
    <property type="entry name" value="MFS general substrate transporter"/>
    <property type="match status" value="1"/>
</dbReference>
<dbReference type="PROSITE" id="PS00217">
    <property type="entry name" value="SUGAR_TRANSPORT_2"/>
    <property type="match status" value="1"/>
</dbReference>
<keyword evidence="5 8" id="KW-0812">Transmembrane</keyword>
<dbReference type="InterPro" id="IPR005828">
    <property type="entry name" value="MFS_sugar_transport-like"/>
</dbReference>
<comment type="subcellular location">
    <subcellularLocation>
        <location evidence="1">Cell membrane</location>
        <topology evidence="1">Multi-pass membrane protein</topology>
    </subcellularLocation>
</comment>
<feature type="transmembrane region" description="Helical" evidence="8">
    <location>
        <begin position="405"/>
        <end position="428"/>
    </location>
</feature>
<dbReference type="PROSITE" id="PS50850">
    <property type="entry name" value="MFS"/>
    <property type="match status" value="1"/>
</dbReference>
<sequence>MATYYVYRSIFIAQLSIIFGFTCFSWSSPMLPKLSQIEYDNPLGRVISSTENSLLASIAIFGLCIGSICYGLVSTLFGRKTLLISTALPVLIFNIVMAFAKTIWLIYICRFLTGFGCGGAITILTIYMGEVADANSRGAFGASMTMAMNIGMSISYILGPYISFFTFHITLSLLPAIYIPLMCLYVPESPSYLIKKDYEAAKYILRKLRGSNYDISILNSLKEESNQNSDSAMMVVFKSPGLRKAFIASLGASVCMQLTGISIISTYAQKIFTDAGGTIPPELCPIFMSIAQFFAISLSFFVTSDKYPRKSLLMFGHLVIAVIETPLAIYFLIKLKGFDVQAITWTPVTCLIIYVIVYYAFIVPTNVTLIGELFPTTVKGKVISWIVVFHWSGVVLTTFNFNNLIYVFDIGGLFCIFAVCGVVSAIFIKCYLIETKGKTLQQIQTELNPIEKAIII</sequence>
<evidence type="ECO:0000256" key="5">
    <source>
        <dbReference type="ARBA" id="ARBA00022692"/>
    </source>
</evidence>
<feature type="transmembrane region" description="Helical" evidence="8">
    <location>
        <begin position="54"/>
        <end position="73"/>
    </location>
</feature>
<evidence type="ECO:0000256" key="6">
    <source>
        <dbReference type="ARBA" id="ARBA00022989"/>
    </source>
</evidence>
<feature type="transmembrane region" description="Helical" evidence="8">
    <location>
        <begin position="245"/>
        <end position="265"/>
    </location>
</feature>
<evidence type="ECO:0000256" key="1">
    <source>
        <dbReference type="ARBA" id="ARBA00004651"/>
    </source>
</evidence>
<evidence type="ECO:0000256" key="3">
    <source>
        <dbReference type="ARBA" id="ARBA00022475"/>
    </source>
</evidence>
<feature type="transmembrane region" description="Helical" evidence="8">
    <location>
        <begin position="382"/>
        <end position="399"/>
    </location>
</feature>
<evidence type="ECO:0000256" key="8">
    <source>
        <dbReference type="SAM" id="Phobius"/>
    </source>
</evidence>
<feature type="transmembrane region" description="Helical" evidence="8">
    <location>
        <begin position="105"/>
        <end position="127"/>
    </location>
</feature>
<keyword evidence="6 8" id="KW-1133">Transmembrane helix</keyword>
<organism evidence="10 11">
    <name type="scientific">Henosepilachna vigintioctopunctata</name>
    <dbReference type="NCBI Taxonomy" id="420089"/>
    <lineage>
        <taxon>Eukaryota</taxon>
        <taxon>Metazoa</taxon>
        <taxon>Ecdysozoa</taxon>
        <taxon>Arthropoda</taxon>
        <taxon>Hexapoda</taxon>
        <taxon>Insecta</taxon>
        <taxon>Pterygota</taxon>
        <taxon>Neoptera</taxon>
        <taxon>Endopterygota</taxon>
        <taxon>Coleoptera</taxon>
        <taxon>Polyphaga</taxon>
        <taxon>Cucujiformia</taxon>
        <taxon>Coccinelloidea</taxon>
        <taxon>Coccinellidae</taxon>
        <taxon>Epilachninae</taxon>
        <taxon>Epilachnini</taxon>
        <taxon>Henosepilachna</taxon>
    </lineage>
</organism>
<keyword evidence="2" id="KW-0813">Transport</keyword>
<feature type="transmembrane region" description="Helical" evidence="8">
    <location>
        <begin position="82"/>
        <end position="99"/>
    </location>
</feature>
<comment type="caution">
    <text evidence="10">The sequence shown here is derived from an EMBL/GenBank/DDBJ whole genome shotgun (WGS) entry which is preliminary data.</text>
</comment>
<dbReference type="Gene3D" id="1.20.1250.20">
    <property type="entry name" value="MFS general substrate transporter like domains"/>
    <property type="match status" value="1"/>
</dbReference>
<proteinExistence type="predicted"/>
<dbReference type="InterPro" id="IPR005829">
    <property type="entry name" value="Sugar_transporter_CS"/>
</dbReference>
<dbReference type="GO" id="GO:0022857">
    <property type="term" value="F:transmembrane transporter activity"/>
    <property type="evidence" value="ECO:0007669"/>
    <property type="project" value="InterPro"/>
</dbReference>
<reference evidence="10 11" key="1">
    <citation type="submission" date="2023-03" db="EMBL/GenBank/DDBJ databases">
        <title>Genome insight into feeding habits of ladybird beetles.</title>
        <authorList>
            <person name="Li H.-S."/>
            <person name="Huang Y.-H."/>
            <person name="Pang H."/>
        </authorList>
    </citation>
    <scope>NUCLEOTIDE SEQUENCE [LARGE SCALE GENOMIC DNA]</scope>
    <source>
        <strain evidence="10">SYSU_2023b</strain>
        <tissue evidence="10">Whole body</tissue>
    </source>
</reference>
<keyword evidence="4" id="KW-0762">Sugar transport</keyword>
<feature type="transmembrane region" description="Helical" evidence="8">
    <location>
        <begin position="5"/>
        <end position="27"/>
    </location>
</feature>
<evidence type="ECO:0000256" key="2">
    <source>
        <dbReference type="ARBA" id="ARBA00022448"/>
    </source>
</evidence>
<dbReference type="InterPro" id="IPR036259">
    <property type="entry name" value="MFS_trans_sf"/>
</dbReference>
<feature type="transmembrane region" description="Helical" evidence="8">
    <location>
        <begin position="139"/>
        <end position="158"/>
    </location>
</feature>
<name>A0AAW1UY46_9CUCU</name>
<accession>A0AAW1UY46</accession>
<dbReference type="EMBL" id="JARQZJ010000094">
    <property type="protein sequence ID" value="KAK9884900.1"/>
    <property type="molecule type" value="Genomic_DNA"/>
</dbReference>